<sequence>MAAISSIHRWASDHHSRLPRISSVSEADQSRPTNQTVTFSFPISRRVANIILLGSIPLTSFFVIPPSSSDARERRSRKVIPLEKYSTSPEGLQYYDIEEGKGPVATKGSTAQVHFDCRYRSITAISTRESKLCLNLKNLHNFQLYFFSLMMACVSSGTGTALRVQGGIYARKGKET</sequence>
<keyword evidence="2" id="KW-0413">Isomerase</keyword>
<dbReference type="GO" id="GO:0009543">
    <property type="term" value="C:chloroplast thylakoid lumen"/>
    <property type="evidence" value="ECO:0007669"/>
    <property type="project" value="TreeGrafter"/>
</dbReference>
<dbReference type="AlphaFoldDB" id="A0A1J3H896"/>
<dbReference type="EMBL" id="GEVL01013111">
    <property type="protein sequence ID" value="JAU64230.1"/>
    <property type="molecule type" value="Transcribed_RNA"/>
</dbReference>
<protein>
    <submittedName>
        <fullName evidence="2">Peptidyl-prolyl cis-trans isomerase FKBP18, chloroplastic</fullName>
    </submittedName>
</protein>
<name>A0A1J3H896_NOCCA</name>
<keyword evidence="1" id="KW-0472">Membrane</keyword>
<proteinExistence type="predicted"/>
<dbReference type="PANTHER" id="PTHR47862:SF1">
    <property type="entry name" value="PEPTIDYL-PROLYL CIS-TRANS ISOMERASE FKBP18, CHLOROPLASTIC"/>
    <property type="match status" value="1"/>
</dbReference>
<organism evidence="2">
    <name type="scientific">Noccaea caerulescens</name>
    <name type="common">Alpine penny-cress</name>
    <name type="synonym">Thlaspi caerulescens</name>
    <dbReference type="NCBI Taxonomy" id="107243"/>
    <lineage>
        <taxon>Eukaryota</taxon>
        <taxon>Viridiplantae</taxon>
        <taxon>Streptophyta</taxon>
        <taxon>Embryophyta</taxon>
        <taxon>Tracheophyta</taxon>
        <taxon>Spermatophyta</taxon>
        <taxon>Magnoliopsida</taxon>
        <taxon>eudicotyledons</taxon>
        <taxon>Gunneridae</taxon>
        <taxon>Pentapetalae</taxon>
        <taxon>rosids</taxon>
        <taxon>malvids</taxon>
        <taxon>Brassicales</taxon>
        <taxon>Brassicaceae</taxon>
        <taxon>Coluteocarpeae</taxon>
        <taxon>Noccaea</taxon>
    </lineage>
</organism>
<feature type="transmembrane region" description="Helical" evidence="1">
    <location>
        <begin position="144"/>
        <end position="164"/>
    </location>
</feature>
<evidence type="ECO:0000313" key="2">
    <source>
        <dbReference type="EMBL" id="JAU64230.1"/>
    </source>
</evidence>
<dbReference type="PANTHER" id="PTHR47862">
    <property type="entry name" value="PEPTIDYL-PROLYL CIS-TRANS ISOMERASE FKBP18, CHLOROPLASTIC"/>
    <property type="match status" value="1"/>
</dbReference>
<keyword evidence="1" id="KW-0812">Transmembrane</keyword>
<dbReference type="SUPFAM" id="SSF54534">
    <property type="entry name" value="FKBP-like"/>
    <property type="match status" value="1"/>
</dbReference>
<dbReference type="Gene3D" id="3.10.50.40">
    <property type="match status" value="1"/>
</dbReference>
<keyword evidence="1" id="KW-1133">Transmembrane helix</keyword>
<evidence type="ECO:0000256" key="1">
    <source>
        <dbReference type="SAM" id="Phobius"/>
    </source>
</evidence>
<dbReference type="InterPro" id="IPR044180">
    <property type="entry name" value="FKBP18-like"/>
</dbReference>
<feature type="transmembrane region" description="Helical" evidence="1">
    <location>
        <begin position="47"/>
        <end position="64"/>
    </location>
</feature>
<gene>
    <name evidence="2" type="ORF">LE_TR16300_c0_g1_i1_g.52146</name>
</gene>
<reference evidence="2" key="1">
    <citation type="submission" date="2016-07" db="EMBL/GenBank/DDBJ databases">
        <title>De novo transcriptome assembly of four accessions of the metal hyperaccumulator plant Noccaea caerulescens.</title>
        <authorList>
            <person name="Blande D."/>
            <person name="Halimaa P."/>
            <person name="Tervahauta A.I."/>
            <person name="Aarts M.G."/>
            <person name="Karenlampi S.O."/>
        </authorList>
    </citation>
    <scope>NUCLEOTIDE SEQUENCE</scope>
</reference>
<dbReference type="GO" id="GO:0003755">
    <property type="term" value="F:peptidyl-prolyl cis-trans isomerase activity"/>
    <property type="evidence" value="ECO:0007669"/>
    <property type="project" value="InterPro"/>
</dbReference>
<dbReference type="InterPro" id="IPR046357">
    <property type="entry name" value="PPIase_dom_sf"/>
</dbReference>
<accession>A0A1J3H896</accession>